<dbReference type="InterPro" id="IPR013022">
    <property type="entry name" value="Xyl_isomerase-like_TIM-brl"/>
</dbReference>
<dbReference type="Pfam" id="PF01261">
    <property type="entry name" value="AP_endonuc_2"/>
    <property type="match status" value="1"/>
</dbReference>
<dbReference type="EMBL" id="BARW01011881">
    <property type="protein sequence ID" value="GAI77808.1"/>
    <property type="molecule type" value="Genomic_DNA"/>
</dbReference>
<protein>
    <recommendedName>
        <fullName evidence="1">Xylose isomerase-like TIM barrel domain-containing protein</fullName>
    </recommendedName>
</protein>
<feature type="non-terminal residue" evidence="2">
    <location>
        <position position="66"/>
    </location>
</feature>
<sequence>MAQIVDVLGNAAEKAQKEGMVLALENEDFCWADTGRNTAEIVRAVSSPALRINWDPSNAFGLAESP</sequence>
<feature type="domain" description="Xylose isomerase-like TIM barrel" evidence="1">
    <location>
        <begin position="2"/>
        <end position="60"/>
    </location>
</feature>
<proteinExistence type="predicted"/>
<dbReference type="InterPro" id="IPR036237">
    <property type="entry name" value="Xyl_isomerase-like_sf"/>
</dbReference>
<evidence type="ECO:0000313" key="2">
    <source>
        <dbReference type="EMBL" id="GAI77808.1"/>
    </source>
</evidence>
<accession>X1RB68</accession>
<evidence type="ECO:0000259" key="1">
    <source>
        <dbReference type="Pfam" id="PF01261"/>
    </source>
</evidence>
<organism evidence="2">
    <name type="scientific">marine sediment metagenome</name>
    <dbReference type="NCBI Taxonomy" id="412755"/>
    <lineage>
        <taxon>unclassified sequences</taxon>
        <taxon>metagenomes</taxon>
        <taxon>ecological metagenomes</taxon>
    </lineage>
</organism>
<reference evidence="2" key="1">
    <citation type="journal article" date="2014" name="Front. Microbiol.">
        <title>High frequency of phylogenetically diverse reductive dehalogenase-homologous genes in deep subseafloor sedimentary metagenomes.</title>
        <authorList>
            <person name="Kawai M."/>
            <person name="Futagami T."/>
            <person name="Toyoda A."/>
            <person name="Takaki Y."/>
            <person name="Nishi S."/>
            <person name="Hori S."/>
            <person name="Arai W."/>
            <person name="Tsubouchi T."/>
            <person name="Morono Y."/>
            <person name="Uchiyama I."/>
            <person name="Ito T."/>
            <person name="Fujiyama A."/>
            <person name="Inagaki F."/>
            <person name="Takami H."/>
        </authorList>
    </citation>
    <scope>NUCLEOTIDE SEQUENCE</scope>
    <source>
        <strain evidence="2">Expedition CK06-06</strain>
    </source>
</reference>
<dbReference type="SUPFAM" id="SSF51658">
    <property type="entry name" value="Xylose isomerase-like"/>
    <property type="match status" value="1"/>
</dbReference>
<dbReference type="AlphaFoldDB" id="X1RB68"/>
<name>X1RB68_9ZZZZ</name>
<comment type="caution">
    <text evidence="2">The sequence shown here is derived from an EMBL/GenBank/DDBJ whole genome shotgun (WGS) entry which is preliminary data.</text>
</comment>
<gene>
    <name evidence="2" type="ORF">S12H4_22682</name>
</gene>
<dbReference type="Gene3D" id="3.20.20.150">
    <property type="entry name" value="Divalent-metal-dependent TIM barrel enzymes"/>
    <property type="match status" value="1"/>
</dbReference>